<dbReference type="EMBL" id="LAZR01003147">
    <property type="protein sequence ID" value="KKN21439.1"/>
    <property type="molecule type" value="Genomic_DNA"/>
</dbReference>
<evidence type="ECO:0000256" key="7">
    <source>
        <dbReference type="SAM" id="MobiDB-lite"/>
    </source>
</evidence>
<dbReference type="GO" id="GO:0032196">
    <property type="term" value="P:transposition"/>
    <property type="evidence" value="ECO:0007669"/>
    <property type="project" value="UniProtKB-KW"/>
</dbReference>
<dbReference type="InterPro" id="IPR021027">
    <property type="entry name" value="Transposase_put_HTH"/>
</dbReference>
<name>A0A0F9NUE5_9ZZZZ</name>
<evidence type="ECO:0000259" key="10">
    <source>
        <dbReference type="Pfam" id="PF12323"/>
    </source>
</evidence>
<evidence type="ECO:0000256" key="6">
    <source>
        <dbReference type="ARBA" id="ARBA00023172"/>
    </source>
</evidence>
<protein>
    <recommendedName>
        <fullName evidence="12">Transposase</fullName>
    </recommendedName>
</protein>
<keyword evidence="4" id="KW-0862">Zinc</keyword>
<dbReference type="Pfam" id="PF01385">
    <property type="entry name" value="OrfB_IS605"/>
    <property type="match status" value="1"/>
</dbReference>
<evidence type="ECO:0000313" key="11">
    <source>
        <dbReference type="EMBL" id="KKN21439.1"/>
    </source>
</evidence>
<proteinExistence type="inferred from homology"/>
<comment type="similarity">
    <text evidence="1">In the C-terminal section; belongs to the transposase 35 family.</text>
</comment>
<dbReference type="GO" id="GO:0046872">
    <property type="term" value="F:metal ion binding"/>
    <property type="evidence" value="ECO:0007669"/>
    <property type="project" value="UniProtKB-KW"/>
</dbReference>
<reference evidence="11" key="1">
    <citation type="journal article" date="2015" name="Nature">
        <title>Complex archaea that bridge the gap between prokaryotes and eukaryotes.</title>
        <authorList>
            <person name="Spang A."/>
            <person name="Saw J.H."/>
            <person name="Jorgensen S.L."/>
            <person name="Zaremba-Niedzwiedzka K."/>
            <person name="Martijn J."/>
            <person name="Lind A.E."/>
            <person name="van Eijk R."/>
            <person name="Schleper C."/>
            <person name="Guy L."/>
            <person name="Ettema T.J."/>
        </authorList>
    </citation>
    <scope>NUCLEOTIDE SEQUENCE</scope>
</reference>
<accession>A0A0F9NUE5</accession>
<keyword evidence="2" id="KW-0815">Transposition</keyword>
<feature type="domain" description="Cas12f1-like TNB" evidence="9">
    <location>
        <begin position="291"/>
        <end position="358"/>
    </location>
</feature>
<dbReference type="NCBIfam" id="NF040570">
    <property type="entry name" value="guided_TnpB"/>
    <property type="match status" value="1"/>
</dbReference>
<keyword evidence="5" id="KW-0238">DNA-binding</keyword>
<dbReference type="InterPro" id="IPR001959">
    <property type="entry name" value="Transposase"/>
</dbReference>
<evidence type="ECO:0000256" key="4">
    <source>
        <dbReference type="ARBA" id="ARBA00022833"/>
    </source>
</evidence>
<dbReference type="Pfam" id="PF12323">
    <property type="entry name" value="HTH_OrfB_IS605"/>
    <property type="match status" value="1"/>
</dbReference>
<feature type="domain" description="Transposase putative helix-turn-helix" evidence="10">
    <location>
        <begin position="1"/>
        <end position="44"/>
    </location>
</feature>
<keyword evidence="3" id="KW-0479">Metal-binding</keyword>
<gene>
    <name evidence="11" type="ORF">LCGC14_0925250</name>
</gene>
<feature type="compositionally biased region" description="Basic and acidic residues" evidence="7">
    <location>
        <begin position="418"/>
        <end position="427"/>
    </location>
</feature>
<evidence type="ECO:0000256" key="1">
    <source>
        <dbReference type="ARBA" id="ARBA00008761"/>
    </source>
</evidence>
<evidence type="ECO:0000256" key="3">
    <source>
        <dbReference type="ARBA" id="ARBA00022723"/>
    </source>
</evidence>
<dbReference type="GO" id="GO:0006310">
    <property type="term" value="P:DNA recombination"/>
    <property type="evidence" value="ECO:0007669"/>
    <property type="project" value="UniProtKB-KW"/>
</dbReference>
<comment type="caution">
    <text evidence="11">The sequence shown here is derived from an EMBL/GenBank/DDBJ whole genome shotgun (WGS) entry which is preliminary data.</text>
</comment>
<evidence type="ECO:0000259" key="8">
    <source>
        <dbReference type="Pfam" id="PF01385"/>
    </source>
</evidence>
<dbReference type="GO" id="GO:0003677">
    <property type="term" value="F:DNA binding"/>
    <property type="evidence" value="ECO:0007669"/>
    <property type="project" value="UniProtKB-KW"/>
</dbReference>
<feature type="region of interest" description="Disordered" evidence="7">
    <location>
        <begin position="396"/>
        <end position="427"/>
    </location>
</feature>
<keyword evidence="6" id="KW-0233">DNA recombination</keyword>
<evidence type="ECO:0008006" key="12">
    <source>
        <dbReference type="Google" id="ProtNLM"/>
    </source>
</evidence>
<organism evidence="11">
    <name type="scientific">marine sediment metagenome</name>
    <dbReference type="NCBI Taxonomy" id="412755"/>
    <lineage>
        <taxon>unclassified sequences</taxon>
        <taxon>metagenomes</taxon>
        <taxon>ecological metagenomes</taxon>
    </lineage>
</organism>
<sequence length="427" mass="47699">METRRTYKYRLYPKREQAEALDYQVSEARHLYNAALQERRDAYRGHGISRNYYDQCRELTMVRAAGDIGLVNAQVGQDVLRRVDKAFKAFFRRVKAGEKAGYPRFKGRDRFNSITFPSWGNGCHLTETGRVKVQGVGILKVKMHRPLVGQVKTLTIKREAGKWYACFSLVVVTPAPTAINEAIGIDVGLSTFAALSDGALIGNPRHYRHGQAALRVAQRRVSRRKKGSHRRRKAVQLLQKAHKHIRDQRSDHHHKVSRQIAQQYGLVAVEDLNVKGLARGMLAKSVHDVGWGEFLAKLAYKVEETGGRFVEVDPRNTSQVCSGCGCLPDVPKTLSNRVHFCPRCGLSIDRDVNAARNILALGLSVAGGTWHSSACVPAEAVSLVGGVVTAPVYPRCPHSSRRSSHSRTSTDPQRLRWRHNDRGTEVA</sequence>
<dbReference type="InterPro" id="IPR010095">
    <property type="entry name" value="Cas12f1-like_TNB"/>
</dbReference>
<evidence type="ECO:0000259" key="9">
    <source>
        <dbReference type="Pfam" id="PF07282"/>
    </source>
</evidence>
<dbReference type="AlphaFoldDB" id="A0A0F9NUE5"/>
<evidence type="ECO:0000256" key="5">
    <source>
        <dbReference type="ARBA" id="ARBA00023125"/>
    </source>
</evidence>
<feature type="domain" description="Probable transposase IS891/IS1136/IS1341" evidence="8">
    <location>
        <begin position="173"/>
        <end position="279"/>
    </location>
</feature>
<dbReference type="NCBIfam" id="TIGR01766">
    <property type="entry name" value="IS200/IS605 family accessory protein TnpB-like domain"/>
    <property type="match status" value="1"/>
</dbReference>
<evidence type="ECO:0000256" key="2">
    <source>
        <dbReference type="ARBA" id="ARBA00022578"/>
    </source>
</evidence>
<dbReference type="Pfam" id="PF07282">
    <property type="entry name" value="Cas12f1-like_TNB"/>
    <property type="match status" value="1"/>
</dbReference>